<dbReference type="RefSeq" id="XP_037218891.1">
    <property type="nucleotide sequence ID" value="XM_037365649.1"/>
</dbReference>
<accession>A0A8H6SH66</accession>
<keyword evidence="2" id="KW-1185">Reference proteome</keyword>
<sequence length="160" mass="18804">MHIAGLFRVSLLVKRTAHGNHNRFRPRICAGSHLWQAFSGAMRSWAYLHSLRHSKLPEWALLLLYRMEFVSCEENIVPSARPLWDNRHYCSRSRDEPSEGSDQLYVTYVWKSSFVSPSQQHLQVFDVKTPILAFINLIFLGFLKTLIRPQTYLLVFRDRL</sequence>
<dbReference type="Proteomes" id="UP000636479">
    <property type="component" value="Unassembled WGS sequence"/>
</dbReference>
<comment type="caution">
    <text evidence="1">The sequence shown here is derived from an EMBL/GenBank/DDBJ whole genome shotgun (WGS) entry which is preliminary data.</text>
</comment>
<gene>
    <name evidence="1" type="ORF">MIND_00900400</name>
</gene>
<evidence type="ECO:0000313" key="1">
    <source>
        <dbReference type="EMBL" id="KAF7299503.1"/>
    </source>
</evidence>
<name>A0A8H6SH66_9AGAR</name>
<proteinExistence type="predicted"/>
<dbReference type="GeneID" id="59348165"/>
<reference evidence="1" key="1">
    <citation type="submission" date="2020-05" db="EMBL/GenBank/DDBJ databases">
        <title>Mycena genomes resolve the evolution of fungal bioluminescence.</title>
        <authorList>
            <person name="Tsai I.J."/>
        </authorList>
    </citation>
    <scope>NUCLEOTIDE SEQUENCE</scope>
    <source>
        <strain evidence="1">171206Taipei</strain>
    </source>
</reference>
<dbReference type="AlphaFoldDB" id="A0A8H6SH66"/>
<evidence type="ECO:0000313" key="2">
    <source>
        <dbReference type="Proteomes" id="UP000636479"/>
    </source>
</evidence>
<dbReference type="EMBL" id="JACAZF010000007">
    <property type="protein sequence ID" value="KAF7299503.1"/>
    <property type="molecule type" value="Genomic_DNA"/>
</dbReference>
<protein>
    <submittedName>
        <fullName evidence="1">Uncharacterized protein</fullName>
    </submittedName>
</protein>
<organism evidence="1 2">
    <name type="scientific">Mycena indigotica</name>
    <dbReference type="NCBI Taxonomy" id="2126181"/>
    <lineage>
        <taxon>Eukaryota</taxon>
        <taxon>Fungi</taxon>
        <taxon>Dikarya</taxon>
        <taxon>Basidiomycota</taxon>
        <taxon>Agaricomycotina</taxon>
        <taxon>Agaricomycetes</taxon>
        <taxon>Agaricomycetidae</taxon>
        <taxon>Agaricales</taxon>
        <taxon>Marasmiineae</taxon>
        <taxon>Mycenaceae</taxon>
        <taxon>Mycena</taxon>
    </lineage>
</organism>